<evidence type="ECO:0000256" key="1">
    <source>
        <dbReference type="SAM" id="SignalP"/>
    </source>
</evidence>
<keyword evidence="1" id="KW-0732">Signal</keyword>
<reference evidence="2" key="1">
    <citation type="submission" date="2014-11" db="EMBL/GenBank/DDBJ databases">
        <authorList>
            <person name="Otto D Thomas"/>
            <person name="Naeem Raeece"/>
        </authorList>
    </citation>
    <scope>NUCLEOTIDE SEQUENCE</scope>
</reference>
<dbReference type="VEuPathDB" id="CryptoDB:Cvel_15420"/>
<proteinExistence type="predicted"/>
<evidence type="ECO:0000313" key="2">
    <source>
        <dbReference type="EMBL" id="CEM07949.1"/>
    </source>
</evidence>
<dbReference type="EMBL" id="CDMZ01000154">
    <property type="protein sequence ID" value="CEM07949.1"/>
    <property type="molecule type" value="Genomic_DNA"/>
</dbReference>
<feature type="signal peptide" evidence="1">
    <location>
        <begin position="1"/>
        <end position="20"/>
    </location>
</feature>
<accession>A0A0G4F7F3</accession>
<organism evidence="2">
    <name type="scientific">Chromera velia CCMP2878</name>
    <dbReference type="NCBI Taxonomy" id="1169474"/>
    <lineage>
        <taxon>Eukaryota</taxon>
        <taxon>Sar</taxon>
        <taxon>Alveolata</taxon>
        <taxon>Colpodellida</taxon>
        <taxon>Chromeraceae</taxon>
        <taxon>Chromera</taxon>
    </lineage>
</organism>
<dbReference type="AlphaFoldDB" id="A0A0G4F7F3"/>
<gene>
    <name evidence="2" type="ORF">Cvel_15420</name>
</gene>
<dbReference type="PROSITE" id="PS51257">
    <property type="entry name" value="PROKAR_LIPOPROTEIN"/>
    <property type="match status" value="1"/>
</dbReference>
<dbReference type="PhylomeDB" id="A0A0G4F7F3"/>
<protein>
    <submittedName>
        <fullName evidence="2">Uncharacterized protein</fullName>
    </submittedName>
</protein>
<name>A0A0G4F7F3_9ALVE</name>
<feature type="chain" id="PRO_5005188868" evidence="1">
    <location>
        <begin position="21"/>
        <end position="192"/>
    </location>
</feature>
<sequence>MSKFISAVSFLVALLGCATADTFPNLRKLQDRPGVIRQTLERAIRLGNFRVIFSRFNVQRDPFEYVCCDKCEERFSDVSEAAITACNEKCRRDCKPAVEECNEFDNRQKVMLIQTACAGTKFICGIGGVAVPSPIGTCTQNTQENCMNFANNNVDLCLRSITDANYGSCDEARFKQEYDWVAQWPCKFFARE</sequence>